<sequence length="155" mass="17840">MEKERYVLIPDKKGALWSGLFHGSALFMSGILSYEYYGQGHPSVLFYVFFFSFWLALFSGYTSVLNNCLLLTPRSLKSVTTTDKSVVLEWKNGDADEIVRKLNFQGGRTILGVWGDTIDKRRVQATIRRNSVTKDQFTTLLKELEQIRENEKSRN</sequence>
<comment type="caution">
    <text evidence="2">The sequence shown here is derived from an EMBL/GenBank/DDBJ whole genome shotgun (WGS) entry which is preliminary data.</text>
</comment>
<name>A0A094W7C6_9BACT</name>
<organism evidence="2 3">
    <name type="scientific">Leptospirillum ferriphilum</name>
    <dbReference type="NCBI Taxonomy" id="178606"/>
    <lineage>
        <taxon>Bacteria</taxon>
        <taxon>Pseudomonadati</taxon>
        <taxon>Nitrospirota</taxon>
        <taxon>Nitrospiria</taxon>
        <taxon>Nitrospirales</taxon>
        <taxon>Nitrospiraceae</taxon>
        <taxon>Leptospirillum</taxon>
    </lineage>
</organism>
<gene>
    <name evidence="2" type="ORF">LptCag_0434</name>
</gene>
<protein>
    <submittedName>
        <fullName evidence="2">Uncharacterized protein</fullName>
    </submittedName>
</protein>
<dbReference type="OrthoDB" id="9812004at2"/>
<feature type="transmembrane region" description="Helical" evidence="1">
    <location>
        <begin position="44"/>
        <end position="64"/>
    </location>
</feature>
<dbReference type="EMBL" id="JPGK01000007">
    <property type="protein sequence ID" value="KGA93398.1"/>
    <property type="molecule type" value="Genomic_DNA"/>
</dbReference>
<keyword evidence="1" id="KW-0812">Transmembrane</keyword>
<evidence type="ECO:0000313" key="2">
    <source>
        <dbReference type="EMBL" id="KGA93398.1"/>
    </source>
</evidence>
<accession>A0A094W7C6</accession>
<dbReference type="OMA" id="IRDIDYT"/>
<proteinExistence type="predicted"/>
<reference evidence="2 3" key="1">
    <citation type="submission" date="2014-06" db="EMBL/GenBank/DDBJ databases">
        <title>Draft genome sequence of iron oxidizing acidophile Leptospirillum ferriphilum DSM14647.</title>
        <authorList>
            <person name="Cardenas J.P."/>
            <person name="Lazcano M."/>
            <person name="Ossandon F.J."/>
            <person name="Corbett M."/>
            <person name="Holmes D.S."/>
            <person name="Watkin E."/>
        </authorList>
    </citation>
    <scope>NUCLEOTIDE SEQUENCE [LARGE SCALE GENOMIC DNA]</scope>
    <source>
        <strain evidence="2 3">DSM 14647</strain>
    </source>
</reference>
<feature type="transmembrane region" description="Helical" evidence="1">
    <location>
        <begin position="15"/>
        <end position="37"/>
    </location>
</feature>
<dbReference type="PATRIC" id="fig|178606.4.peg.2023"/>
<keyword evidence="1" id="KW-1133">Transmembrane helix</keyword>
<keyword evidence="1" id="KW-0472">Membrane</keyword>
<dbReference type="AlphaFoldDB" id="A0A094W7C6"/>
<dbReference type="Proteomes" id="UP000029452">
    <property type="component" value="Unassembled WGS sequence"/>
</dbReference>
<evidence type="ECO:0000313" key="3">
    <source>
        <dbReference type="Proteomes" id="UP000029452"/>
    </source>
</evidence>
<evidence type="ECO:0000256" key="1">
    <source>
        <dbReference type="SAM" id="Phobius"/>
    </source>
</evidence>
<dbReference type="RefSeq" id="WP_014961658.1">
    <property type="nucleotide sequence ID" value="NZ_JBPKCJ010000006.1"/>
</dbReference>